<feature type="binding site" evidence="7">
    <location>
        <begin position="295"/>
        <end position="296"/>
    </location>
    <ligand>
        <name>FMN</name>
        <dbReference type="ChEBI" id="CHEBI:58210"/>
    </ligand>
</feature>
<evidence type="ECO:0000256" key="2">
    <source>
        <dbReference type="ARBA" id="ARBA00022630"/>
    </source>
</evidence>
<comment type="cofactor">
    <cofactor evidence="1">
        <name>FMN</name>
        <dbReference type="ChEBI" id="CHEBI:58210"/>
    </cofactor>
</comment>
<dbReference type="AlphaFoldDB" id="A0A845BGW7"/>
<dbReference type="PIRSF" id="PIRSF000138">
    <property type="entry name" value="Al-hdrx_acd_dh"/>
    <property type="match status" value="1"/>
</dbReference>
<evidence type="ECO:0000259" key="8">
    <source>
        <dbReference type="PROSITE" id="PS51349"/>
    </source>
</evidence>
<feature type="binding site" evidence="7">
    <location>
        <begin position="84"/>
        <end position="86"/>
    </location>
    <ligand>
        <name>FMN</name>
        <dbReference type="ChEBI" id="CHEBI:58210"/>
    </ligand>
</feature>
<evidence type="ECO:0000256" key="4">
    <source>
        <dbReference type="ARBA" id="ARBA00023002"/>
    </source>
</evidence>
<name>A0A845BGW7_9PROT</name>
<evidence type="ECO:0000313" key="9">
    <source>
        <dbReference type="EMBL" id="MXP65294.1"/>
    </source>
</evidence>
<dbReference type="PANTHER" id="PTHR10578:SF107">
    <property type="entry name" value="2-HYDROXYACID OXIDASE 1"/>
    <property type="match status" value="1"/>
</dbReference>
<dbReference type="InterPro" id="IPR008259">
    <property type="entry name" value="FMN_hydac_DH_AS"/>
</dbReference>
<comment type="caution">
    <text evidence="9">The sequence shown here is derived from an EMBL/GenBank/DDBJ whole genome shotgun (WGS) entry which is preliminary data.</text>
</comment>
<dbReference type="Pfam" id="PF01070">
    <property type="entry name" value="FMN_dh"/>
    <property type="match status" value="1"/>
</dbReference>
<keyword evidence="4" id="KW-0560">Oxidoreductase</keyword>
<organism evidence="9 10">
    <name type="scientific">Teichococcus coralli</name>
    <dbReference type="NCBI Taxonomy" id="2545983"/>
    <lineage>
        <taxon>Bacteria</taxon>
        <taxon>Pseudomonadati</taxon>
        <taxon>Pseudomonadota</taxon>
        <taxon>Alphaproteobacteria</taxon>
        <taxon>Acetobacterales</taxon>
        <taxon>Roseomonadaceae</taxon>
        <taxon>Roseomonas</taxon>
    </lineage>
</organism>
<reference evidence="9 10" key="1">
    <citation type="submission" date="2019-03" db="EMBL/GenBank/DDBJ databases">
        <title>Roseomonas sp. a novel Roseomonas species isolated from Sea whip Gorgonian.</title>
        <authorList>
            <person name="Li F."/>
            <person name="Pan X."/>
            <person name="Huang S."/>
            <person name="Li Z."/>
            <person name="Meng B."/>
        </authorList>
    </citation>
    <scope>NUCLEOTIDE SEQUENCE [LARGE SCALE GENOMIC DNA]</scope>
    <source>
        <strain evidence="9 10">M0104</strain>
    </source>
</reference>
<feature type="binding site" evidence="7">
    <location>
        <position position="31"/>
    </location>
    <ligand>
        <name>glyoxylate</name>
        <dbReference type="ChEBI" id="CHEBI:36655"/>
    </ligand>
</feature>
<dbReference type="InterPro" id="IPR037396">
    <property type="entry name" value="FMN_HAD"/>
</dbReference>
<dbReference type="GO" id="GO:0005886">
    <property type="term" value="C:plasma membrane"/>
    <property type="evidence" value="ECO:0007669"/>
    <property type="project" value="TreeGrafter"/>
</dbReference>
<evidence type="ECO:0000256" key="7">
    <source>
        <dbReference type="PIRSR" id="PIRSR000138-2"/>
    </source>
</evidence>
<feature type="binding site" evidence="7">
    <location>
        <position position="217"/>
    </location>
    <ligand>
        <name>FMN</name>
        <dbReference type="ChEBI" id="CHEBI:58210"/>
    </ligand>
</feature>
<feature type="binding site" evidence="7">
    <location>
        <position position="162"/>
    </location>
    <ligand>
        <name>FMN</name>
        <dbReference type="ChEBI" id="CHEBI:58210"/>
    </ligand>
</feature>
<feature type="binding site" evidence="7">
    <location>
        <position position="171"/>
    </location>
    <ligand>
        <name>glyoxylate</name>
        <dbReference type="ChEBI" id="CHEBI:36655"/>
    </ligand>
</feature>
<dbReference type="InterPro" id="IPR012133">
    <property type="entry name" value="Alpha-hydoxy_acid_DH_FMN"/>
</dbReference>
<dbReference type="InterPro" id="IPR013785">
    <property type="entry name" value="Aldolase_TIM"/>
</dbReference>
<feature type="binding site" evidence="7">
    <location>
        <position position="113"/>
    </location>
    <ligand>
        <name>FMN</name>
        <dbReference type="ChEBI" id="CHEBI:58210"/>
    </ligand>
</feature>
<dbReference type="Proteomes" id="UP000460715">
    <property type="component" value="Unassembled WGS sequence"/>
</dbReference>
<gene>
    <name evidence="9" type="ORF">E0493_18260</name>
</gene>
<dbReference type="RefSeq" id="WP_160938701.1">
    <property type="nucleotide sequence ID" value="NZ_SNVJ01000019.1"/>
</dbReference>
<feature type="binding site" evidence="7">
    <location>
        <position position="136"/>
    </location>
    <ligand>
        <name>glyoxylate</name>
        <dbReference type="ChEBI" id="CHEBI:36655"/>
    </ligand>
</feature>
<dbReference type="GO" id="GO:0004459">
    <property type="term" value="F:L-lactate dehydrogenase (NAD+) activity"/>
    <property type="evidence" value="ECO:0007669"/>
    <property type="project" value="TreeGrafter"/>
</dbReference>
<feature type="binding site" evidence="7">
    <location>
        <position position="239"/>
    </location>
    <ligand>
        <name>FMN</name>
        <dbReference type="ChEBI" id="CHEBI:58210"/>
    </ligand>
</feature>
<dbReference type="Gene3D" id="3.20.20.70">
    <property type="entry name" value="Aldolase class I"/>
    <property type="match status" value="1"/>
</dbReference>
<proteinExistence type="inferred from homology"/>
<keyword evidence="10" id="KW-1185">Reference proteome</keyword>
<keyword evidence="2 7" id="KW-0285">Flavoprotein</keyword>
<feature type="binding site" evidence="7">
    <location>
        <position position="244"/>
    </location>
    <ligand>
        <name>glyoxylate</name>
        <dbReference type="ChEBI" id="CHEBI:36655"/>
    </ligand>
</feature>
<evidence type="ECO:0000256" key="1">
    <source>
        <dbReference type="ARBA" id="ARBA00001917"/>
    </source>
</evidence>
<evidence type="ECO:0000256" key="3">
    <source>
        <dbReference type="ARBA" id="ARBA00022643"/>
    </source>
</evidence>
<keyword evidence="3 7" id="KW-0288">FMN</keyword>
<dbReference type="GO" id="GO:0010181">
    <property type="term" value="F:FMN binding"/>
    <property type="evidence" value="ECO:0007669"/>
    <property type="project" value="InterPro"/>
</dbReference>
<accession>A0A845BGW7</accession>
<evidence type="ECO:0000313" key="10">
    <source>
        <dbReference type="Proteomes" id="UP000460715"/>
    </source>
</evidence>
<dbReference type="SUPFAM" id="SSF51395">
    <property type="entry name" value="FMN-linked oxidoreductases"/>
    <property type="match status" value="1"/>
</dbReference>
<comment type="similarity">
    <text evidence="5">Belongs to the FMN-dependent alpha-hydroxy acid dehydrogenase family.</text>
</comment>
<feature type="domain" description="FMN hydroxy acid dehydrogenase" evidence="8">
    <location>
        <begin position="5"/>
        <end position="346"/>
    </location>
</feature>
<dbReference type="GO" id="GO:0009060">
    <property type="term" value="P:aerobic respiration"/>
    <property type="evidence" value="ECO:0007669"/>
    <property type="project" value="TreeGrafter"/>
</dbReference>
<dbReference type="InterPro" id="IPR000262">
    <property type="entry name" value="FMN-dep_DH"/>
</dbReference>
<dbReference type="OrthoDB" id="9770452at2"/>
<evidence type="ECO:0000256" key="5">
    <source>
        <dbReference type="ARBA" id="ARBA00024042"/>
    </source>
</evidence>
<dbReference type="CDD" id="cd02809">
    <property type="entry name" value="alpha_hydroxyacid_oxid_FMN"/>
    <property type="match status" value="1"/>
</dbReference>
<feature type="binding site" evidence="7">
    <location>
        <position position="241"/>
    </location>
    <ligand>
        <name>glyoxylate</name>
        <dbReference type="ChEBI" id="CHEBI:36655"/>
    </ligand>
</feature>
<evidence type="ECO:0000256" key="6">
    <source>
        <dbReference type="PIRSR" id="PIRSR000138-1"/>
    </source>
</evidence>
<sequence length="366" mass="39725">MAVSQTEGEYLTLHEYVRAAREKLDGNMWDYVVGGTATETTLLRNRLGLDKLALRPRVLRDMSSIDPSHHLLGRPARLPLLLAPVGGLESLRPGGGQMVARAAGEFGVPFMLSSVADSDMRAVADAASGTRIFQLYARGDADWVDEQVRRAMDCGYDAFCVTVDSAVYSRRERDIAKRFAKPWRAKGGLDTMRYQAAFNWNDVRRIRDRFDVPLILKGIGTAEDAALCVEEGVQVVYVSNHGGRQLDHGLGAIEVLPEVVEAVRGRATVVIDGGFSRGTDIVKALALGADMVGIGRAYCYGLAAAGAAGITGVLELLEAEITECLGLLGARTVKELNRSHVCRADPVYPARTHSAFPLMSPFVDEY</sequence>
<dbReference type="PROSITE" id="PS51349">
    <property type="entry name" value="FMN_HYDROXY_ACID_DH_2"/>
    <property type="match status" value="1"/>
</dbReference>
<feature type="binding site" evidence="7">
    <location>
        <position position="134"/>
    </location>
    <ligand>
        <name>FMN</name>
        <dbReference type="ChEBI" id="CHEBI:58210"/>
    </ligand>
</feature>
<dbReference type="EMBL" id="SNVJ01000019">
    <property type="protein sequence ID" value="MXP65294.1"/>
    <property type="molecule type" value="Genomic_DNA"/>
</dbReference>
<dbReference type="PANTHER" id="PTHR10578">
    <property type="entry name" value="S -2-HYDROXY-ACID OXIDASE-RELATED"/>
    <property type="match status" value="1"/>
</dbReference>
<protein>
    <submittedName>
        <fullName evidence="9">Alpha-hydroxy-acid oxidizing protein</fullName>
    </submittedName>
</protein>
<dbReference type="PROSITE" id="PS00557">
    <property type="entry name" value="FMN_HYDROXY_ACID_DH_1"/>
    <property type="match status" value="1"/>
</dbReference>
<feature type="active site" description="Proton acceptor" evidence="6">
    <location>
        <position position="241"/>
    </location>
</feature>